<dbReference type="PATRIC" id="fig|46224.3.peg.2429"/>
<dbReference type="RefSeq" id="WP_160331432.1">
    <property type="nucleotide sequence ID" value="NZ_JABWUM010000085.1"/>
</dbReference>
<dbReference type="GO" id="GO:0030058">
    <property type="term" value="F:aliphatic amine dehydrogenase activity"/>
    <property type="evidence" value="ECO:0007669"/>
    <property type="project" value="InterPro"/>
</dbReference>
<keyword evidence="7" id="KW-0560">Oxidoreductase</keyword>
<dbReference type="Pfam" id="PF06433">
    <property type="entry name" value="Me-amine-dh_H"/>
    <property type="match status" value="1"/>
</dbReference>
<name>A0A150L8H0_9BACI</name>
<dbReference type="EMBL" id="CP066701">
    <property type="protein sequence ID" value="QQX26225.1"/>
    <property type="molecule type" value="Genomic_DNA"/>
</dbReference>
<comment type="similarity">
    <text evidence="2">Belongs to the aromatic amine dehydrogenase heavy chain family.</text>
</comment>
<dbReference type="InterPro" id="IPR011044">
    <property type="entry name" value="Quino_amine_DH_bsu"/>
</dbReference>
<dbReference type="SUPFAM" id="SSF50969">
    <property type="entry name" value="YVTN repeat-like/Quinoprotein amine dehydrogenase"/>
    <property type="match status" value="1"/>
</dbReference>
<evidence type="ECO:0000256" key="3">
    <source>
        <dbReference type="ARBA" id="ARBA00022448"/>
    </source>
</evidence>
<dbReference type="Proteomes" id="UP000595512">
    <property type="component" value="Chromosome"/>
</dbReference>
<gene>
    <name evidence="8" type="ORF">B4102_2849</name>
    <name evidence="9" type="ORF">JGZ69_04865</name>
</gene>
<proteinExistence type="inferred from homology"/>
<sequence>MHTSILNINNDELAVTNFSDKLAEGSKVVIVDSKTGKTLNSFETKHPVEKLSYIQQKFYTVDNTDNTISIYDNHGKELKTINAPTMVINFLLVH</sequence>
<dbReference type="InterPro" id="IPR015943">
    <property type="entry name" value="WD40/YVTN_repeat-like_dom_sf"/>
</dbReference>
<keyword evidence="3" id="KW-0813">Transport</keyword>
<evidence type="ECO:0000256" key="1">
    <source>
        <dbReference type="ARBA" id="ARBA00004418"/>
    </source>
</evidence>
<keyword evidence="6" id="KW-0249">Electron transport</keyword>
<accession>A0A150L8H0</accession>
<evidence type="ECO:0000313" key="11">
    <source>
        <dbReference type="Proteomes" id="UP000595512"/>
    </source>
</evidence>
<evidence type="ECO:0000313" key="10">
    <source>
        <dbReference type="Proteomes" id="UP000075666"/>
    </source>
</evidence>
<evidence type="ECO:0000256" key="2">
    <source>
        <dbReference type="ARBA" id="ARBA00010548"/>
    </source>
</evidence>
<dbReference type="EMBL" id="LQYN01000033">
    <property type="protein sequence ID" value="KYD08276.1"/>
    <property type="molecule type" value="Genomic_DNA"/>
</dbReference>
<reference evidence="9 11" key="2">
    <citation type="submission" date="2020-12" db="EMBL/GenBank/DDBJ databases">
        <title>Taxonomic evaluation of the Bacillus sporothermodurans group of bacteria based on whole genome sequences.</title>
        <authorList>
            <person name="Fiedler G."/>
            <person name="Herbstmann A.-D."/>
            <person name="Doll E."/>
            <person name="Wenning M."/>
            <person name="Brinks E."/>
            <person name="Kabisch J."/>
            <person name="Breitenwieser F."/>
            <person name="Lappann M."/>
            <person name="Boehnlein C."/>
            <person name="Franz C."/>
        </authorList>
    </citation>
    <scope>NUCLEOTIDE SEQUENCE [LARGE SCALE GENOMIC DNA]</scope>
    <source>
        <strain evidence="9 11">DSM 10599</strain>
    </source>
</reference>
<evidence type="ECO:0000256" key="7">
    <source>
        <dbReference type="ARBA" id="ARBA00023002"/>
    </source>
</evidence>
<evidence type="ECO:0000256" key="6">
    <source>
        <dbReference type="ARBA" id="ARBA00022982"/>
    </source>
</evidence>
<evidence type="ECO:0000256" key="4">
    <source>
        <dbReference type="ARBA" id="ARBA00022729"/>
    </source>
</evidence>
<evidence type="ECO:0000313" key="9">
    <source>
        <dbReference type="EMBL" id="QQX26225.1"/>
    </source>
</evidence>
<comment type="subcellular location">
    <subcellularLocation>
        <location evidence="1">Periplasm</location>
    </subcellularLocation>
</comment>
<evidence type="ECO:0000313" key="8">
    <source>
        <dbReference type="EMBL" id="KYD08276.1"/>
    </source>
</evidence>
<reference evidence="8 10" key="1">
    <citation type="submission" date="2016-01" db="EMBL/GenBank/DDBJ databases">
        <title>Genome Sequences of Twelve Sporeforming Bacillus Species Isolated from Foods.</title>
        <authorList>
            <person name="Berendsen E.M."/>
            <person name="Wells-Bennik M.H."/>
            <person name="Krawcyk A.O."/>
            <person name="De Jong A."/>
            <person name="Holsappel S."/>
            <person name="Eijlander R.T."/>
            <person name="Kuipers O.P."/>
        </authorList>
    </citation>
    <scope>NUCLEOTIDE SEQUENCE [LARGE SCALE GENOMIC DNA]</scope>
    <source>
        <strain evidence="8 10">B4102</strain>
    </source>
</reference>
<keyword evidence="5" id="KW-0574">Periplasm</keyword>
<dbReference type="Proteomes" id="UP000075666">
    <property type="component" value="Unassembled WGS sequence"/>
</dbReference>
<keyword evidence="10" id="KW-1185">Reference proteome</keyword>
<dbReference type="Gene3D" id="2.130.10.10">
    <property type="entry name" value="YVTN repeat-like/Quinoprotein amine dehydrogenase"/>
    <property type="match status" value="1"/>
</dbReference>
<evidence type="ECO:0000256" key="5">
    <source>
        <dbReference type="ARBA" id="ARBA00022764"/>
    </source>
</evidence>
<keyword evidence="4" id="KW-0732">Signal</keyword>
<dbReference type="KEGG" id="hspo:JGZ69_04865"/>
<dbReference type="GO" id="GO:0042597">
    <property type="term" value="C:periplasmic space"/>
    <property type="evidence" value="ECO:0007669"/>
    <property type="project" value="UniProtKB-SubCell"/>
</dbReference>
<dbReference type="AlphaFoldDB" id="A0A150L8H0"/>
<organism evidence="8 10">
    <name type="scientific">Heyndrickxia sporothermodurans</name>
    <dbReference type="NCBI Taxonomy" id="46224"/>
    <lineage>
        <taxon>Bacteria</taxon>
        <taxon>Bacillati</taxon>
        <taxon>Bacillota</taxon>
        <taxon>Bacilli</taxon>
        <taxon>Bacillales</taxon>
        <taxon>Bacillaceae</taxon>
        <taxon>Heyndrickxia</taxon>
    </lineage>
</organism>
<dbReference type="InterPro" id="IPR009451">
    <property type="entry name" value="Metamine_DH_Hvc"/>
</dbReference>
<protein>
    <submittedName>
        <fullName evidence="8">Uncharacterized protein</fullName>
    </submittedName>
</protein>